<sequence length="62" mass="6912">MRHASIDDVHRIHPRLGSIQSPRNLGQHAAGNRTVGKQRINLARRQIRQQIAGLVQNARSVG</sequence>
<reference evidence="1" key="1">
    <citation type="submission" date="2019-08" db="EMBL/GenBank/DDBJ databases">
        <authorList>
            <person name="Kucharzyk K."/>
            <person name="Murdoch R.W."/>
            <person name="Higgins S."/>
            <person name="Loffler F."/>
        </authorList>
    </citation>
    <scope>NUCLEOTIDE SEQUENCE</scope>
</reference>
<dbReference type="EMBL" id="VSSQ01116626">
    <property type="protein sequence ID" value="MPN51475.1"/>
    <property type="molecule type" value="Genomic_DNA"/>
</dbReference>
<proteinExistence type="predicted"/>
<accession>A0A645IJK9</accession>
<evidence type="ECO:0000313" key="1">
    <source>
        <dbReference type="EMBL" id="MPN51475.1"/>
    </source>
</evidence>
<protein>
    <submittedName>
        <fullName evidence="1">Uncharacterized protein</fullName>
    </submittedName>
</protein>
<organism evidence="1">
    <name type="scientific">bioreactor metagenome</name>
    <dbReference type="NCBI Taxonomy" id="1076179"/>
    <lineage>
        <taxon>unclassified sequences</taxon>
        <taxon>metagenomes</taxon>
        <taxon>ecological metagenomes</taxon>
    </lineage>
</organism>
<gene>
    <name evidence="1" type="ORF">SDC9_199121</name>
</gene>
<comment type="caution">
    <text evidence="1">The sequence shown here is derived from an EMBL/GenBank/DDBJ whole genome shotgun (WGS) entry which is preliminary data.</text>
</comment>
<name>A0A645IJK9_9ZZZZ</name>
<dbReference type="AlphaFoldDB" id="A0A645IJK9"/>